<sequence>MQFTTSAGLLAWGLLAQLGSAVPAPEGDSPVLIVVPGTKAGSDPLPTSVIVVPGSGSGSNPVFPTAVLTVPGSPAVPQWPTGFLTKGKDTPVFPTWVPRAAPAIPKSCTSVVRGQSKGPSCYTATATVTKSSCATLKCAEPTNIMCPAYIKLETRNVPCANSCCPTTKTKTVTKACATCSTGCVIPTQTVTQTTGCGVNPTLVPLPTAVLTFVG</sequence>
<protein>
    <submittedName>
        <fullName evidence="2">Uncharacterized protein</fullName>
    </submittedName>
</protein>
<dbReference type="AlphaFoldDB" id="A0AA40DVZ5"/>
<evidence type="ECO:0000256" key="1">
    <source>
        <dbReference type="SAM" id="SignalP"/>
    </source>
</evidence>
<organism evidence="2 3">
    <name type="scientific">Lasiosphaeris hirsuta</name>
    <dbReference type="NCBI Taxonomy" id="260670"/>
    <lineage>
        <taxon>Eukaryota</taxon>
        <taxon>Fungi</taxon>
        <taxon>Dikarya</taxon>
        <taxon>Ascomycota</taxon>
        <taxon>Pezizomycotina</taxon>
        <taxon>Sordariomycetes</taxon>
        <taxon>Sordariomycetidae</taxon>
        <taxon>Sordariales</taxon>
        <taxon>Lasiosphaeriaceae</taxon>
        <taxon>Lasiosphaeris</taxon>
    </lineage>
</organism>
<feature type="chain" id="PRO_5041204974" evidence="1">
    <location>
        <begin position="22"/>
        <end position="214"/>
    </location>
</feature>
<dbReference type="Proteomes" id="UP001172102">
    <property type="component" value="Unassembled WGS sequence"/>
</dbReference>
<gene>
    <name evidence="2" type="ORF">B0H67DRAFT_644972</name>
</gene>
<keyword evidence="1" id="KW-0732">Signal</keyword>
<name>A0AA40DVZ5_9PEZI</name>
<proteinExistence type="predicted"/>
<evidence type="ECO:0000313" key="2">
    <source>
        <dbReference type="EMBL" id="KAK0715191.1"/>
    </source>
</evidence>
<evidence type="ECO:0000313" key="3">
    <source>
        <dbReference type="Proteomes" id="UP001172102"/>
    </source>
</evidence>
<reference evidence="2" key="1">
    <citation type="submission" date="2023-06" db="EMBL/GenBank/DDBJ databases">
        <title>Genome-scale phylogeny and comparative genomics of the fungal order Sordariales.</title>
        <authorList>
            <consortium name="Lawrence Berkeley National Laboratory"/>
            <person name="Hensen N."/>
            <person name="Bonometti L."/>
            <person name="Westerberg I."/>
            <person name="Brannstrom I.O."/>
            <person name="Guillou S."/>
            <person name="Cros-Aarteil S."/>
            <person name="Calhoun S."/>
            <person name="Haridas S."/>
            <person name="Kuo A."/>
            <person name="Mondo S."/>
            <person name="Pangilinan J."/>
            <person name="Riley R."/>
            <person name="Labutti K."/>
            <person name="Andreopoulos B."/>
            <person name="Lipzen A."/>
            <person name="Chen C."/>
            <person name="Yanf M."/>
            <person name="Daum C."/>
            <person name="Ng V."/>
            <person name="Clum A."/>
            <person name="Steindorff A."/>
            <person name="Ohm R."/>
            <person name="Martin F."/>
            <person name="Silar P."/>
            <person name="Natvig D."/>
            <person name="Lalanne C."/>
            <person name="Gautier V."/>
            <person name="Ament-Velasquez S.L."/>
            <person name="Kruys A."/>
            <person name="Hutchinson M.I."/>
            <person name="Powell A.J."/>
            <person name="Barry K."/>
            <person name="Miller A.N."/>
            <person name="Grigoriev I.V."/>
            <person name="Debuchy R."/>
            <person name="Gladieux P."/>
            <person name="Thoren M.H."/>
            <person name="Johannesson H."/>
        </authorList>
    </citation>
    <scope>NUCLEOTIDE SEQUENCE</scope>
    <source>
        <strain evidence="2">SMH4607-1</strain>
    </source>
</reference>
<dbReference type="EMBL" id="JAUKUA010000004">
    <property type="protein sequence ID" value="KAK0715191.1"/>
    <property type="molecule type" value="Genomic_DNA"/>
</dbReference>
<accession>A0AA40DVZ5</accession>
<comment type="caution">
    <text evidence="2">The sequence shown here is derived from an EMBL/GenBank/DDBJ whole genome shotgun (WGS) entry which is preliminary data.</text>
</comment>
<feature type="signal peptide" evidence="1">
    <location>
        <begin position="1"/>
        <end position="21"/>
    </location>
</feature>
<keyword evidence="3" id="KW-1185">Reference proteome</keyword>